<gene>
    <name evidence="1" type="ORF">Tco_0908069</name>
</gene>
<dbReference type="PANTHER" id="PTHR12609">
    <property type="entry name" value="MICROTUBULE ASSOCIATED PROTEIN XMAP215"/>
    <property type="match status" value="1"/>
</dbReference>
<evidence type="ECO:0000313" key="2">
    <source>
        <dbReference type="Proteomes" id="UP001151760"/>
    </source>
</evidence>
<keyword evidence="2" id="KW-1185">Reference proteome</keyword>
<evidence type="ECO:0000313" key="1">
    <source>
        <dbReference type="EMBL" id="GJT27794.1"/>
    </source>
</evidence>
<accession>A0ABQ5CSH9</accession>
<dbReference type="EMBL" id="BQNB010014409">
    <property type="protein sequence ID" value="GJT27794.1"/>
    <property type="molecule type" value="Genomic_DNA"/>
</dbReference>
<reference evidence="1" key="2">
    <citation type="submission" date="2022-01" db="EMBL/GenBank/DDBJ databases">
        <authorList>
            <person name="Yamashiro T."/>
            <person name="Shiraishi A."/>
            <person name="Satake H."/>
            <person name="Nakayama K."/>
        </authorList>
    </citation>
    <scope>NUCLEOTIDE SEQUENCE</scope>
</reference>
<sequence>MELSSCGIKDEKDFEGGSTATCVSVMESKVQILLWLLEPRVDDGSQLIKVLTVLMLRGNAERTSSFVVLISLLKPLDPSSTIYEVDLDRILQSIHVYLQELGIEEIRRRSLIEARTGSNQQQQHTQFRRSKVDISSLLQNASEVVE</sequence>
<reference evidence="1" key="1">
    <citation type="journal article" date="2022" name="Int. J. Mol. Sci.">
        <title>Draft Genome of Tanacetum Coccineum: Genomic Comparison of Closely Related Tanacetum-Family Plants.</title>
        <authorList>
            <person name="Yamashiro T."/>
            <person name="Shiraishi A."/>
            <person name="Nakayama K."/>
            <person name="Satake H."/>
        </authorList>
    </citation>
    <scope>NUCLEOTIDE SEQUENCE</scope>
</reference>
<organism evidence="1 2">
    <name type="scientific">Tanacetum coccineum</name>
    <dbReference type="NCBI Taxonomy" id="301880"/>
    <lineage>
        <taxon>Eukaryota</taxon>
        <taxon>Viridiplantae</taxon>
        <taxon>Streptophyta</taxon>
        <taxon>Embryophyta</taxon>
        <taxon>Tracheophyta</taxon>
        <taxon>Spermatophyta</taxon>
        <taxon>Magnoliopsida</taxon>
        <taxon>eudicotyledons</taxon>
        <taxon>Gunneridae</taxon>
        <taxon>Pentapetalae</taxon>
        <taxon>asterids</taxon>
        <taxon>campanulids</taxon>
        <taxon>Asterales</taxon>
        <taxon>Asteraceae</taxon>
        <taxon>Asteroideae</taxon>
        <taxon>Anthemideae</taxon>
        <taxon>Anthemidinae</taxon>
        <taxon>Tanacetum</taxon>
    </lineage>
</organism>
<dbReference type="Proteomes" id="UP001151760">
    <property type="component" value="Unassembled WGS sequence"/>
</dbReference>
<proteinExistence type="predicted"/>
<comment type="caution">
    <text evidence="1">The sequence shown here is derived from an EMBL/GenBank/DDBJ whole genome shotgun (WGS) entry which is preliminary data.</text>
</comment>
<name>A0ABQ5CSH9_9ASTR</name>
<dbReference type="InterPro" id="IPR045110">
    <property type="entry name" value="XMAP215"/>
</dbReference>
<protein>
    <submittedName>
        <fullName evidence="1">Uncharacterized protein</fullName>
    </submittedName>
</protein>